<keyword evidence="4" id="KW-0554">One-carbon metabolism</keyword>
<evidence type="ECO:0000256" key="4">
    <source>
        <dbReference type="ARBA" id="ARBA00022563"/>
    </source>
</evidence>
<dbReference type="PANTHER" id="PTHR48069">
    <property type="entry name" value="DIHYDROFOLATE REDUCTASE"/>
    <property type="match status" value="1"/>
</dbReference>
<evidence type="ECO:0000313" key="10">
    <source>
        <dbReference type="EMBL" id="OWP04006.1"/>
    </source>
</evidence>
<dbReference type="PANTHER" id="PTHR48069:SF3">
    <property type="entry name" value="DIHYDROFOLATE REDUCTASE"/>
    <property type="match status" value="1"/>
</dbReference>
<evidence type="ECO:0000256" key="8">
    <source>
        <dbReference type="SAM" id="MobiDB-lite"/>
    </source>
</evidence>
<evidence type="ECO:0000256" key="2">
    <source>
        <dbReference type="ARBA" id="ARBA00012856"/>
    </source>
</evidence>
<dbReference type="UniPathway" id="UPA00077">
    <property type="reaction ID" value="UER00158"/>
</dbReference>
<comment type="similarity">
    <text evidence="7">Belongs to the dihydrofolate reductase family.</text>
</comment>
<dbReference type="GO" id="GO:0006730">
    <property type="term" value="P:one-carbon metabolic process"/>
    <property type="evidence" value="ECO:0007669"/>
    <property type="project" value="UniProtKB-KW"/>
</dbReference>
<dbReference type="PROSITE" id="PS00075">
    <property type="entry name" value="DHFR_1"/>
    <property type="match status" value="1"/>
</dbReference>
<evidence type="ECO:0000259" key="9">
    <source>
        <dbReference type="PROSITE" id="PS51330"/>
    </source>
</evidence>
<dbReference type="GO" id="GO:0046452">
    <property type="term" value="P:dihydrofolate metabolic process"/>
    <property type="evidence" value="ECO:0007669"/>
    <property type="project" value="TreeGrafter"/>
</dbReference>
<dbReference type="PROSITE" id="PS51330">
    <property type="entry name" value="DHFR_2"/>
    <property type="match status" value="1"/>
</dbReference>
<proteinExistence type="inferred from homology"/>
<evidence type="ECO:0000256" key="5">
    <source>
        <dbReference type="ARBA" id="ARBA00022857"/>
    </source>
</evidence>
<protein>
    <recommendedName>
        <fullName evidence="3">Dihydrofolate reductase</fullName>
        <ecNumber evidence="2">1.5.1.3</ecNumber>
    </recommendedName>
</protein>
<evidence type="ECO:0000256" key="6">
    <source>
        <dbReference type="ARBA" id="ARBA00023002"/>
    </source>
</evidence>
<comment type="caution">
    <text evidence="10">The sequence shown here is derived from an EMBL/GenBank/DDBJ whole genome shotgun (WGS) entry which is preliminary data.</text>
</comment>
<organism evidence="10 11">
    <name type="scientific">Diplocarpon coronariae</name>
    <dbReference type="NCBI Taxonomy" id="2795749"/>
    <lineage>
        <taxon>Eukaryota</taxon>
        <taxon>Fungi</taxon>
        <taxon>Dikarya</taxon>
        <taxon>Ascomycota</taxon>
        <taxon>Pezizomycotina</taxon>
        <taxon>Leotiomycetes</taxon>
        <taxon>Helotiales</taxon>
        <taxon>Drepanopezizaceae</taxon>
        <taxon>Diplocarpon</taxon>
    </lineage>
</organism>
<evidence type="ECO:0000256" key="7">
    <source>
        <dbReference type="RuleBase" id="RU004474"/>
    </source>
</evidence>
<dbReference type="SUPFAM" id="SSF53597">
    <property type="entry name" value="Dihydrofolate reductase-like"/>
    <property type="match status" value="1"/>
</dbReference>
<dbReference type="InterPro" id="IPR017925">
    <property type="entry name" value="DHFR_CS"/>
</dbReference>
<dbReference type="AlphaFoldDB" id="A0A218ZA08"/>
<dbReference type="GO" id="GO:0004146">
    <property type="term" value="F:dihydrofolate reductase activity"/>
    <property type="evidence" value="ECO:0007669"/>
    <property type="project" value="UniProtKB-EC"/>
</dbReference>
<keyword evidence="6" id="KW-0560">Oxidoreductase</keyword>
<dbReference type="GO" id="GO:0046655">
    <property type="term" value="P:folic acid metabolic process"/>
    <property type="evidence" value="ECO:0007669"/>
    <property type="project" value="TreeGrafter"/>
</dbReference>
<feature type="domain" description="DHFR" evidence="9">
    <location>
        <begin position="22"/>
        <end position="214"/>
    </location>
</feature>
<dbReference type="GO" id="GO:0005739">
    <property type="term" value="C:mitochondrion"/>
    <property type="evidence" value="ECO:0007669"/>
    <property type="project" value="TreeGrafter"/>
</dbReference>
<dbReference type="EMBL" id="MZNU01000149">
    <property type="protein sequence ID" value="OWP04006.1"/>
    <property type="molecule type" value="Genomic_DNA"/>
</dbReference>
<dbReference type="Proteomes" id="UP000242519">
    <property type="component" value="Unassembled WGS sequence"/>
</dbReference>
<dbReference type="FunCoup" id="A0A218ZA08">
    <property type="interactions" value="419"/>
</dbReference>
<keyword evidence="5" id="KW-0521">NADP</keyword>
<dbReference type="Gene3D" id="3.40.430.10">
    <property type="entry name" value="Dihydrofolate Reductase, subunit A"/>
    <property type="match status" value="1"/>
</dbReference>
<dbReference type="OrthoDB" id="414698at2759"/>
<reference evidence="10 11" key="1">
    <citation type="submission" date="2017-04" db="EMBL/GenBank/DDBJ databases">
        <title>Draft genome sequence of Marssonina coronaria NL1: causal agent of apple blotch.</title>
        <authorList>
            <person name="Cheng Q."/>
        </authorList>
    </citation>
    <scope>NUCLEOTIDE SEQUENCE [LARGE SCALE GENOMIC DNA]</scope>
    <source>
        <strain evidence="10 11">NL1</strain>
    </source>
</reference>
<dbReference type="Pfam" id="PF00186">
    <property type="entry name" value="DHFR_1"/>
    <property type="match status" value="1"/>
</dbReference>
<dbReference type="InterPro" id="IPR012259">
    <property type="entry name" value="DHFR"/>
</dbReference>
<dbReference type="InParanoid" id="A0A218ZA08"/>
<dbReference type="CDD" id="cd00209">
    <property type="entry name" value="DHFR"/>
    <property type="match status" value="1"/>
</dbReference>
<gene>
    <name evidence="10" type="ORF">B2J93_685</name>
</gene>
<keyword evidence="11" id="KW-1185">Reference proteome</keyword>
<dbReference type="InterPro" id="IPR001796">
    <property type="entry name" value="DHFR_dom"/>
</dbReference>
<name>A0A218ZA08_9HELO</name>
<sequence length="215" mass="23575">MPAPATVPATSPDREPSMRTPDLTLIVAATNTMGIGRAGTLPWTGLRKEMAYFARVTRRSEPGRPNAVLMGRRTWDSIPAPLRPLKGRTNVVVTRRDPDALPAGGERVVAGSLGQAVAAVTARPEPHSRLFVIGGAQLYKAALEAREARRILLTRVLDDLECDTFFPVALGEDGTADGWQRKSSADLDRWAGEKVPEGVQEENGIRYIFEMWERM</sequence>
<dbReference type="GO" id="GO:0046654">
    <property type="term" value="P:tetrahydrofolate biosynthetic process"/>
    <property type="evidence" value="ECO:0007669"/>
    <property type="project" value="UniProtKB-UniPathway"/>
</dbReference>
<dbReference type="PRINTS" id="PR00070">
    <property type="entry name" value="DHFR"/>
</dbReference>
<feature type="region of interest" description="Disordered" evidence="8">
    <location>
        <begin position="1"/>
        <end position="20"/>
    </location>
</feature>
<comment type="pathway">
    <text evidence="1">Cofactor biosynthesis; tetrahydrofolate biosynthesis; 5,6,7,8-tetrahydrofolate from 7,8-dihydrofolate: step 1/1.</text>
</comment>
<evidence type="ECO:0000256" key="3">
    <source>
        <dbReference type="ARBA" id="ARBA00018886"/>
    </source>
</evidence>
<evidence type="ECO:0000313" key="11">
    <source>
        <dbReference type="Proteomes" id="UP000242519"/>
    </source>
</evidence>
<dbReference type="EC" id="1.5.1.3" evidence="2"/>
<dbReference type="InterPro" id="IPR024072">
    <property type="entry name" value="DHFR-like_dom_sf"/>
</dbReference>
<accession>A0A218ZA08</accession>
<dbReference type="STRING" id="503106.A0A218ZA08"/>
<dbReference type="GO" id="GO:0050661">
    <property type="term" value="F:NADP binding"/>
    <property type="evidence" value="ECO:0007669"/>
    <property type="project" value="InterPro"/>
</dbReference>
<evidence type="ECO:0000256" key="1">
    <source>
        <dbReference type="ARBA" id="ARBA00004903"/>
    </source>
</evidence>